<dbReference type="OMA" id="WAGICEF"/>
<dbReference type="GO" id="GO:0003676">
    <property type="term" value="F:nucleic acid binding"/>
    <property type="evidence" value="ECO:0007669"/>
    <property type="project" value="InterPro"/>
</dbReference>
<dbReference type="HOGENOM" id="CLU_1887863_0_0_1"/>
<accession>N6T9X1</accession>
<dbReference type="Gene3D" id="3.30.420.10">
    <property type="entry name" value="Ribonuclease H-like superfamily/Ribonuclease H"/>
    <property type="match status" value="1"/>
</dbReference>
<feature type="non-terminal residue" evidence="1">
    <location>
        <position position="1"/>
    </location>
</feature>
<gene>
    <name evidence="1" type="ORF">YQE_06385</name>
</gene>
<name>N6T9X1_DENPD</name>
<dbReference type="AlphaFoldDB" id="N6T9X1"/>
<dbReference type="PANTHER" id="PTHR47326">
    <property type="entry name" value="TRANSPOSABLE ELEMENT TC3 TRANSPOSASE-LIKE PROTEIN"/>
    <property type="match status" value="1"/>
</dbReference>
<sequence>MTAVHGQTPPRRLHPYHGVRHQALSHQDFERCLDHCHWLLNMIRDDHQSLTNILWTYEATFNSNGGVNLHNRHYWSRTNPQWMQEVEHQGRFSVNVWCGIIGGQIIGNLVNIPAGRCSTSFFSSGPTMVKRVIPE</sequence>
<organism evidence="1">
    <name type="scientific">Dendroctonus ponderosae</name>
    <name type="common">Mountain pine beetle</name>
    <dbReference type="NCBI Taxonomy" id="77166"/>
    <lineage>
        <taxon>Eukaryota</taxon>
        <taxon>Metazoa</taxon>
        <taxon>Ecdysozoa</taxon>
        <taxon>Arthropoda</taxon>
        <taxon>Hexapoda</taxon>
        <taxon>Insecta</taxon>
        <taxon>Pterygota</taxon>
        <taxon>Neoptera</taxon>
        <taxon>Endopterygota</taxon>
        <taxon>Coleoptera</taxon>
        <taxon>Polyphaga</taxon>
        <taxon>Cucujiformia</taxon>
        <taxon>Curculionidae</taxon>
        <taxon>Scolytinae</taxon>
        <taxon>Dendroctonus</taxon>
    </lineage>
</organism>
<dbReference type="EMBL" id="KB740954">
    <property type="protein sequence ID" value="ENN77049.1"/>
    <property type="molecule type" value="Genomic_DNA"/>
</dbReference>
<dbReference type="InterPro" id="IPR036397">
    <property type="entry name" value="RNaseH_sf"/>
</dbReference>
<reference evidence="1" key="1">
    <citation type="journal article" date="2013" name="Genome Biol.">
        <title>Draft genome of the mountain pine beetle, Dendroctonus ponderosae Hopkins, a major forest pest.</title>
        <authorList>
            <person name="Keeling C.I."/>
            <person name="Yuen M.M."/>
            <person name="Liao N.Y."/>
            <person name="Docking T.R."/>
            <person name="Chan S.K."/>
            <person name="Taylor G.A."/>
            <person name="Palmquist D.L."/>
            <person name="Jackman S.D."/>
            <person name="Nguyen A."/>
            <person name="Li M."/>
            <person name="Henderson H."/>
            <person name="Janes J.K."/>
            <person name="Zhao Y."/>
            <person name="Pandoh P."/>
            <person name="Moore R."/>
            <person name="Sperling F.A."/>
            <person name="Huber D.P."/>
            <person name="Birol I."/>
            <person name="Jones S.J."/>
            <person name="Bohlmann J."/>
        </authorList>
    </citation>
    <scope>NUCLEOTIDE SEQUENCE</scope>
</reference>
<dbReference type="PANTHER" id="PTHR47326:SF1">
    <property type="entry name" value="HTH PSQ-TYPE DOMAIN-CONTAINING PROTEIN"/>
    <property type="match status" value="1"/>
</dbReference>
<protein>
    <submittedName>
        <fullName evidence="1">Uncharacterized protein</fullName>
    </submittedName>
</protein>
<evidence type="ECO:0000313" key="1">
    <source>
        <dbReference type="EMBL" id="ENN77049.1"/>
    </source>
</evidence>
<proteinExistence type="predicted"/>